<dbReference type="InterPro" id="IPR002227">
    <property type="entry name" value="Tyrosinase_Cu-bd"/>
</dbReference>
<dbReference type="Gene3D" id="1.10.1280.10">
    <property type="entry name" value="Di-copper center containing domain from catechol oxidase"/>
    <property type="match status" value="1"/>
</dbReference>
<dbReference type="PANTHER" id="PTHR11474:SF50">
    <property type="entry name" value="TYROSINASE COPPER-BINDING DOMAIN-CONTAINING PROTEIN"/>
    <property type="match status" value="1"/>
</dbReference>
<dbReference type="SUPFAM" id="SSF48056">
    <property type="entry name" value="Di-copper centre-containing domain"/>
    <property type="match status" value="1"/>
</dbReference>
<evidence type="ECO:0000259" key="2">
    <source>
        <dbReference type="PROSITE" id="PS00497"/>
    </source>
</evidence>
<dbReference type="OrthoDB" id="6132182at2759"/>
<dbReference type="GO" id="GO:0046872">
    <property type="term" value="F:metal ion binding"/>
    <property type="evidence" value="ECO:0007669"/>
    <property type="project" value="UniProtKB-KW"/>
</dbReference>
<accession>A0A0C2GVC1</accession>
<evidence type="ECO:0000256" key="1">
    <source>
        <dbReference type="ARBA" id="ARBA00022723"/>
    </source>
</evidence>
<dbReference type="Pfam" id="PF00264">
    <property type="entry name" value="Tyrosinase"/>
    <property type="match status" value="1"/>
</dbReference>
<dbReference type="InterPro" id="IPR008922">
    <property type="entry name" value="Di-copper_centre_dom_sf"/>
</dbReference>
<dbReference type="PROSITE" id="PS00497">
    <property type="entry name" value="TYROSINASE_1"/>
    <property type="match status" value="1"/>
</dbReference>
<feature type="domain" description="Tyrosinase copper-binding" evidence="2">
    <location>
        <begin position="73"/>
        <end position="90"/>
    </location>
</feature>
<dbReference type="PANTHER" id="PTHR11474">
    <property type="entry name" value="TYROSINASE FAMILY MEMBER"/>
    <property type="match status" value="1"/>
</dbReference>
<dbReference type="AlphaFoldDB" id="A0A0C2GVC1"/>
<dbReference type="EMBL" id="KN730413">
    <property type="protein sequence ID" value="KIH61091.1"/>
    <property type="molecule type" value="Genomic_DNA"/>
</dbReference>
<reference evidence="3 4" key="1">
    <citation type="submission" date="2013-12" db="EMBL/GenBank/DDBJ databases">
        <title>Draft genome of the parsitic nematode Ancylostoma duodenale.</title>
        <authorList>
            <person name="Mitreva M."/>
        </authorList>
    </citation>
    <scope>NUCLEOTIDE SEQUENCE [LARGE SCALE GENOMIC DNA]</scope>
    <source>
        <strain evidence="3 4">Zhejiang</strain>
    </source>
</reference>
<dbReference type="GO" id="GO:0016491">
    <property type="term" value="F:oxidoreductase activity"/>
    <property type="evidence" value="ECO:0007669"/>
    <property type="project" value="InterPro"/>
</dbReference>
<proteinExistence type="predicted"/>
<protein>
    <submittedName>
        <fullName evidence="3">Common central domain of tyrosinase</fullName>
    </submittedName>
</protein>
<dbReference type="PRINTS" id="PR00092">
    <property type="entry name" value="TYROSINASE"/>
</dbReference>
<name>A0A0C2GVC1_9BILA</name>
<evidence type="ECO:0000313" key="3">
    <source>
        <dbReference type="EMBL" id="KIH61091.1"/>
    </source>
</evidence>
<dbReference type="Proteomes" id="UP000054047">
    <property type="component" value="Unassembled WGS sequence"/>
</dbReference>
<keyword evidence="4" id="KW-1185">Reference proteome</keyword>
<gene>
    <name evidence="3" type="ORF">ANCDUO_08644</name>
</gene>
<keyword evidence="1" id="KW-0479">Metal-binding</keyword>
<sequence>MSSCHVRTRQILGKVSGSKCVLPNGKLLQKAIRKEPRQMSDSERIQIAIAFNRMKAAGLYDRIGFVHKYSGLHEGPGFFTWHREYLKRFELVFRRFLPLGSRLGLPYWDSALESELPDPRESLFFSSLFAGAANSTGHIINGPFSDWNIMEGTRRLVRFMPNMENGEVLNNARIDFVLEQTKIQNVLAAALPLDRRKLASDDQREQTRAASKMQSSFIGPERVESVGEGERLYAARELAAPIFYYHHPMIDYIWEMWRQLRQTRQQREQQWPPSYPDCYPPTHFIDAPLKELEPLTHKDAISNKYTDNMYEYSKRSTCSKEKWDCGSKYLFCHMVEGNPQCVAKLRIGAVCQGFEDTPICYEGLCLDGRCVRTDPDVGPDPKDFM</sequence>
<evidence type="ECO:0000313" key="4">
    <source>
        <dbReference type="Proteomes" id="UP000054047"/>
    </source>
</evidence>
<organism evidence="3 4">
    <name type="scientific">Ancylostoma duodenale</name>
    <dbReference type="NCBI Taxonomy" id="51022"/>
    <lineage>
        <taxon>Eukaryota</taxon>
        <taxon>Metazoa</taxon>
        <taxon>Ecdysozoa</taxon>
        <taxon>Nematoda</taxon>
        <taxon>Chromadorea</taxon>
        <taxon>Rhabditida</taxon>
        <taxon>Rhabditina</taxon>
        <taxon>Rhabditomorpha</taxon>
        <taxon>Strongyloidea</taxon>
        <taxon>Ancylostomatidae</taxon>
        <taxon>Ancylostomatinae</taxon>
        <taxon>Ancylostoma</taxon>
    </lineage>
</organism>
<dbReference type="InterPro" id="IPR050316">
    <property type="entry name" value="Tyrosinase/Hemocyanin"/>
</dbReference>